<protein>
    <submittedName>
        <fullName evidence="2">Uncharacterized protein</fullName>
    </submittedName>
</protein>
<gene>
    <name evidence="2" type="ORF">CN263_17240</name>
</gene>
<comment type="caution">
    <text evidence="2">The sequence shown here is derived from an EMBL/GenBank/DDBJ whole genome shotgun (WGS) entry which is preliminary data.</text>
</comment>
<evidence type="ECO:0000256" key="1">
    <source>
        <dbReference type="SAM" id="Phobius"/>
    </source>
</evidence>
<proteinExistence type="predicted"/>
<reference evidence="2 3" key="1">
    <citation type="submission" date="2017-09" db="EMBL/GenBank/DDBJ databases">
        <title>Large-scale bioinformatics analysis of Bacillus genomes uncovers conserved roles of natural products in bacterial physiology.</title>
        <authorList>
            <consortium name="Agbiome Team Llc"/>
            <person name="Bleich R.M."/>
            <person name="Kirk G.J."/>
            <person name="Santa Maria K.C."/>
            <person name="Allen S.E."/>
            <person name="Farag S."/>
            <person name="Shank E.A."/>
            <person name="Bowers A."/>
        </authorList>
    </citation>
    <scope>NUCLEOTIDE SEQUENCE [LARGE SCALE GENOMIC DNA]</scope>
    <source>
        <strain evidence="2 3">AFS024404</strain>
    </source>
</reference>
<feature type="transmembrane region" description="Helical" evidence="1">
    <location>
        <begin position="16"/>
        <end position="37"/>
    </location>
</feature>
<keyword evidence="1" id="KW-1133">Transmembrane helix</keyword>
<dbReference type="RefSeq" id="WP_098330373.1">
    <property type="nucleotide sequence ID" value="NZ_NTRC01000012.1"/>
</dbReference>
<feature type="transmembrane region" description="Helical" evidence="1">
    <location>
        <begin position="57"/>
        <end position="77"/>
    </location>
</feature>
<evidence type="ECO:0000313" key="2">
    <source>
        <dbReference type="EMBL" id="PFD20451.1"/>
    </source>
</evidence>
<evidence type="ECO:0000313" key="3">
    <source>
        <dbReference type="Proteomes" id="UP000219743"/>
    </source>
</evidence>
<organism evidence="2 3">
    <name type="scientific">Bacillus cereus</name>
    <dbReference type="NCBI Taxonomy" id="1396"/>
    <lineage>
        <taxon>Bacteria</taxon>
        <taxon>Bacillati</taxon>
        <taxon>Bacillota</taxon>
        <taxon>Bacilli</taxon>
        <taxon>Bacillales</taxon>
        <taxon>Bacillaceae</taxon>
        <taxon>Bacillus</taxon>
        <taxon>Bacillus cereus group</taxon>
    </lineage>
</organism>
<keyword evidence="1" id="KW-0472">Membrane</keyword>
<dbReference type="AlphaFoldDB" id="A0A9X6Z8H2"/>
<sequence length="79" mass="9413">MEFIVKFFEEFYSNPVGFYLIVALLVMLALTVFYFIFMCMISTERAYDFLGRLLRDLLPVVFLFVIFLVLGSFLYYADF</sequence>
<keyword evidence="1" id="KW-0812">Transmembrane</keyword>
<name>A0A9X6Z8H2_BACCE</name>
<accession>A0A9X6Z8H2</accession>
<dbReference type="Proteomes" id="UP000219743">
    <property type="component" value="Unassembled WGS sequence"/>
</dbReference>
<dbReference type="EMBL" id="NTRC01000012">
    <property type="protein sequence ID" value="PFD20451.1"/>
    <property type="molecule type" value="Genomic_DNA"/>
</dbReference>